<dbReference type="InterPro" id="IPR005522">
    <property type="entry name" value="IPK"/>
</dbReference>
<comment type="caution">
    <text evidence="9">The sequence shown here is derived from an EMBL/GenBank/DDBJ whole genome shotgun (WGS) entry which is preliminary data.</text>
</comment>
<reference evidence="9 10" key="1">
    <citation type="submission" date="2014-10" db="EMBL/GenBank/DDBJ databases">
        <title>Draft genome of the hookworm Ancylostoma caninum.</title>
        <authorList>
            <person name="Mitreva M."/>
        </authorList>
    </citation>
    <scope>NUCLEOTIDE SEQUENCE [LARGE SCALE GENOMIC DNA]</scope>
    <source>
        <strain evidence="9 10">Baltimore</strain>
    </source>
</reference>
<dbReference type="SUPFAM" id="SSF56104">
    <property type="entry name" value="SAICAR synthase-like"/>
    <property type="match status" value="1"/>
</dbReference>
<dbReference type="GO" id="GO:0005524">
    <property type="term" value="F:ATP binding"/>
    <property type="evidence" value="ECO:0007669"/>
    <property type="project" value="UniProtKB-KW"/>
</dbReference>
<dbReference type="AlphaFoldDB" id="A0A368FPJ1"/>
<evidence type="ECO:0000313" key="9">
    <source>
        <dbReference type="EMBL" id="RCN32929.1"/>
    </source>
</evidence>
<dbReference type="PANTHER" id="PTHR12400">
    <property type="entry name" value="INOSITOL POLYPHOSPHATE KINASE"/>
    <property type="match status" value="1"/>
</dbReference>
<dbReference type="EMBL" id="JOJR01001003">
    <property type="protein sequence ID" value="RCN32929.1"/>
    <property type="molecule type" value="Genomic_DNA"/>
</dbReference>
<evidence type="ECO:0000256" key="3">
    <source>
        <dbReference type="ARBA" id="ARBA00022741"/>
    </source>
</evidence>
<accession>A0A368FPJ1</accession>
<evidence type="ECO:0000256" key="8">
    <source>
        <dbReference type="RuleBase" id="RU363090"/>
    </source>
</evidence>
<keyword evidence="10" id="KW-1185">Reference proteome</keyword>
<dbReference type="InterPro" id="IPR038286">
    <property type="entry name" value="IPK_sf"/>
</dbReference>
<comment type="catalytic activity">
    <reaction evidence="6">
        <text>1D-myo-inositol 1,4,5-trisphosphate + 2 ATP = 1D-myo-inositol 1,3,4,5,6-pentakisphosphate + 2 ADP + 2 H(+)</text>
        <dbReference type="Rhea" id="RHEA:32359"/>
        <dbReference type="ChEBI" id="CHEBI:15378"/>
        <dbReference type="ChEBI" id="CHEBI:30616"/>
        <dbReference type="ChEBI" id="CHEBI:57733"/>
        <dbReference type="ChEBI" id="CHEBI:203600"/>
        <dbReference type="ChEBI" id="CHEBI:456216"/>
        <dbReference type="EC" id="2.7.1.151"/>
    </reaction>
</comment>
<evidence type="ECO:0000313" key="10">
    <source>
        <dbReference type="Proteomes" id="UP000252519"/>
    </source>
</evidence>
<name>A0A368FPJ1_ANCCA</name>
<evidence type="ECO:0000256" key="1">
    <source>
        <dbReference type="ARBA" id="ARBA00007374"/>
    </source>
</evidence>
<dbReference type="STRING" id="29170.A0A368FPJ1"/>
<evidence type="ECO:0000256" key="4">
    <source>
        <dbReference type="ARBA" id="ARBA00022777"/>
    </source>
</evidence>
<dbReference type="Proteomes" id="UP000252519">
    <property type="component" value="Unassembled WGS sequence"/>
</dbReference>
<dbReference type="EC" id="2.7.-.-" evidence="8"/>
<dbReference type="GO" id="GO:0008440">
    <property type="term" value="F:inositol-1,4,5-trisphosphate 3-kinase activity"/>
    <property type="evidence" value="ECO:0007669"/>
    <property type="project" value="TreeGrafter"/>
</dbReference>
<comment type="catalytic activity">
    <reaction evidence="7">
        <text>1D-myo-inositol 1,3,4,6-tetrakisphosphate + ATP = 1D-myo-inositol 1,3,4,5,6-pentakisphosphate + ADP + H(+)</text>
        <dbReference type="Rhea" id="RHEA:12717"/>
        <dbReference type="ChEBI" id="CHEBI:15378"/>
        <dbReference type="ChEBI" id="CHEBI:30616"/>
        <dbReference type="ChEBI" id="CHEBI:57660"/>
        <dbReference type="ChEBI" id="CHEBI:57733"/>
        <dbReference type="ChEBI" id="CHEBI:456216"/>
        <dbReference type="EC" id="2.7.1.140"/>
    </reaction>
</comment>
<dbReference type="Pfam" id="PF03770">
    <property type="entry name" value="IPK"/>
    <property type="match status" value="1"/>
</dbReference>
<evidence type="ECO:0000256" key="6">
    <source>
        <dbReference type="ARBA" id="ARBA00036164"/>
    </source>
</evidence>
<dbReference type="GO" id="GO:0032958">
    <property type="term" value="P:inositol phosphate biosynthetic process"/>
    <property type="evidence" value="ECO:0007669"/>
    <property type="project" value="InterPro"/>
</dbReference>
<dbReference type="GO" id="GO:0005634">
    <property type="term" value="C:nucleus"/>
    <property type="evidence" value="ECO:0007669"/>
    <property type="project" value="TreeGrafter"/>
</dbReference>
<dbReference type="Gene3D" id="3.30.470.160">
    <property type="entry name" value="Inositol polyphosphate kinase"/>
    <property type="match status" value="1"/>
</dbReference>
<keyword evidence="3" id="KW-0547">Nucleotide-binding</keyword>
<protein>
    <recommendedName>
        <fullName evidence="8">Kinase</fullName>
        <ecNumber evidence="8">2.7.-.-</ecNumber>
    </recommendedName>
</protein>
<gene>
    <name evidence="9" type="ORF">ANCCAN_21252</name>
</gene>
<dbReference type="PANTHER" id="PTHR12400:SF51">
    <property type="entry name" value="INOSITOL POLYPHOSPHATE MULTIKINASE"/>
    <property type="match status" value="1"/>
</dbReference>
<keyword evidence="5" id="KW-0067">ATP-binding</keyword>
<sequence length="619" mass="69899">AYYTYTGISALFQDSCAFNVAFLSASHLNYRCFLTRLTSKRLIDSLCRLFYLSLNGSPGTETATFVRVVCRSNCWTPPVCDQERKKGNRCCGYSKVVYLNSLFGEIIANCFVNVTELDQIVHCGCSFVTEELSGLVKQHGSDKILKPKQEGFRGECEVNVYKLLEKALRHSTSGGANHDSGDDIKAIGWEDVRQEDVKGLAALTPVFHGITPLMIDKEGISALFQDSRAFNVAFLSASHLNYSCFLTRLTSRPLIDSICRLFYLFLNGSPGTETATFVRVVCRSNCWTPPVCDQERKKGNRCCGYSKVVYLNSLFDKIIANCFVNVTELDQIVHCGCPFVTEELSGLVKQHGSDKILKPKQEGFRGECEVNVYKLLEKALRHSTSGGANHDSGDDIKLVNQLACSQSLRYMTAPLFRAIGWEDVRQEDVFLSEHEFLILEDVTAGYTRPAILDVKMGRITYDPVASEAKREKETIKYPPQKVIGFRLLGYRMHRDRGEIVVKDKEWGKAYNENDILNGLLEFFTGRGADLNLMSEVLTKMKRVREWFASQKSFQFYASSLLFVYENDPSLPPNVRIVMIDFSHVFPSNNQHDTNYIHGLDTLCSKLEAVHDRFKTLSKT</sequence>
<feature type="non-terminal residue" evidence="9">
    <location>
        <position position="1"/>
    </location>
</feature>
<dbReference type="GO" id="GO:0047326">
    <property type="term" value="F:inositol-1,3,4,6-tetrakisphosphate 5-kinase activity"/>
    <property type="evidence" value="ECO:0007669"/>
    <property type="project" value="RHEA"/>
</dbReference>
<evidence type="ECO:0000256" key="2">
    <source>
        <dbReference type="ARBA" id="ARBA00022679"/>
    </source>
</evidence>
<keyword evidence="4 8" id="KW-0418">Kinase</keyword>
<organism evidence="9 10">
    <name type="scientific">Ancylostoma caninum</name>
    <name type="common">Dog hookworm</name>
    <dbReference type="NCBI Taxonomy" id="29170"/>
    <lineage>
        <taxon>Eukaryota</taxon>
        <taxon>Metazoa</taxon>
        <taxon>Ecdysozoa</taxon>
        <taxon>Nematoda</taxon>
        <taxon>Chromadorea</taxon>
        <taxon>Rhabditida</taxon>
        <taxon>Rhabditina</taxon>
        <taxon>Rhabditomorpha</taxon>
        <taxon>Strongyloidea</taxon>
        <taxon>Ancylostomatidae</taxon>
        <taxon>Ancylostomatinae</taxon>
        <taxon>Ancylostoma</taxon>
    </lineage>
</organism>
<proteinExistence type="inferred from homology"/>
<dbReference type="OrthoDB" id="338650at2759"/>
<evidence type="ECO:0000256" key="7">
    <source>
        <dbReference type="ARBA" id="ARBA00036525"/>
    </source>
</evidence>
<dbReference type="GO" id="GO:0005737">
    <property type="term" value="C:cytoplasm"/>
    <property type="evidence" value="ECO:0007669"/>
    <property type="project" value="TreeGrafter"/>
</dbReference>
<comment type="similarity">
    <text evidence="1 8">Belongs to the inositol phosphokinase (IPK) family.</text>
</comment>
<evidence type="ECO:0000256" key="5">
    <source>
        <dbReference type="ARBA" id="ARBA00022840"/>
    </source>
</evidence>
<keyword evidence="2 8" id="KW-0808">Transferase</keyword>